<gene>
    <name evidence="3" type="ORF">SAMN02745158_01781</name>
</gene>
<evidence type="ECO:0000256" key="1">
    <source>
        <dbReference type="SAM" id="Phobius"/>
    </source>
</evidence>
<evidence type="ECO:0000259" key="2">
    <source>
        <dbReference type="Pfam" id="PF07486"/>
    </source>
</evidence>
<dbReference type="Proteomes" id="UP000184245">
    <property type="component" value="Unassembled WGS sequence"/>
</dbReference>
<dbReference type="GO" id="GO:0016787">
    <property type="term" value="F:hydrolase activity"/>
    <property type="evidence" value="ECO:0007669"/>
    <property type="project" value="InterPro"/>
</dbReference>
<keyword evidence="1" id="KW-0812">Transmembrane</keyword>
<dbReference type="InterPro" id="IPR042047">
    <property type="entry name" value="SleB_dom1"/>
</dbReference>
<dbReference type="AlphaFoldDB" id="A0A1M4WXG2"/>
<feature type="domain" description="Cell wall hydrolase SleB" evidence="2">
    <location>
        <begin position="166"/>
        <end position="273"/>
    </location>
</feature>
<feature type="transmembrane region" description="Helical" evidence="1">
    <location>
        <begin position="26"/>
        <end position="46"/>
    </location>
</feature>
<dbReference type="EMBL" id="FQVI01000007">
    <property type="protein sequence ID" value="SHE85888.1"/>
    <property type="molecule type" value="Genomic_DNA"/>
</dbReference>
<dbReference type="Gene3D" id="1.10.10.2520">
    <property type="entry name" value="Cell wall hydrolase SleB, domain 1"/>
    <property type="match status" value="1"/>
</dbReference>
<evidence type="ECO:0000313" key="3">
    <source>
        <dbReference type="EMBL" id="SHE85888.1"/>
    </source>
</evidence>
<dbReference type="InterPro" id="IPR011105">
    <property type="entry name" value="Cell_wall_hydrolase_SleB"/>
</dbReference>
<keyword evidence="4" id="KW-1185">Reference proteome</keyword>
<sequence>MELIRNLLYGFQFLAEKITKKKRRSCAVILVGSVAVAAVAFTSNALGSGGKNAVYAAAEKDNPSQEEKEPEEEESLSGLGGIISGVLVTQNTNNTVGRIGTSYEAVLVGQRTATQARESRIEVGEEVATSVEYLGDHSVDVVEDRMRMTDHDYETLLSIVEAEAGGEDMRGRILVANVIFNRVKDSRFPDTVTKVVWEKVAGKPQFSPTSDGRIHTVTVSDTTREAVNRAIDGEDYSKGALFFVAKEQAEKKNVEWFDKDLKKLFKYGVHDFYTYPDDETE</sequence>
<dbReference type="RefSeq" id="WP_072851017.1">
    <property type="nucleotide sequence ID" value="NZ_FQVI01000007.1"/>
</dbReference>
<reference evidence="3 4" key="1">
    <citation type="submission" date="2016-11" db="EMBL/GenBank/DDBJ databases">
        <authorList>
            <person name="Jaros S."/>
            <person name="Januszkiewicz K."/>
            <person name="Wedrychowicz H."/>
        </authorList>
    </citation>
    <scope>NUCLEOTIDE SEQUENCE [LARGE SCALE GENOMIC DNA]</scope>
    <source>
        <strain evidence="3 4">DSM 17459</strain>
    </source>
</reference>
<name>A0A1M4WXG2_9CLOT</name>
<dbReference type="Pfam" id="PF07486">
    <property type="entry name" value="Hydrolase_2"/>
    <property type="match status" value="1"/>
</dbReference>
<protein>
    <submittedName>
        <fullName evidence="3">N-acetylmuramoyl-L-alanine amidase</fullName>
    </submittedName>
</protein>
<organism evidence="3 4">
    <name type="scientific">Lactonifactor longoviformis DSM 17459</name>
    <dbReference type="NCBI Taxonomy" id="1122155"/>
    <lineage>
        <taxon>Bacteria</taxon>
        <taxon>Bacillati</taxon>
        <taxon>Bacillota</taxon>
        <taxon>Clostridia</taxon>
        <taxon>Eubacteriales</taxon>
        <taxon>Clostridiaceae</taxon>
        <taxon>Lactonifactor</taxon>
    </lineage>
</organism>
<keyword evidence="1" id="KW-1133">Transmembrane helix</keyword>
<dbReference type="OrthoDB" id="9785345at2"/>
<proteinExistence type="predicted"/>
<evidence type="ECO:0000313" key="4">
    <source>
        <dbReference type="Proteomes" id="UP000184245"/>
    </source>
</evidence>
<keyword evidence="1" id="KW-0472">Membrane</keyword>
<accession>A0A1M4WXG2</accession>
<dbReference type="STRING" id="1122155.SAMN02745158_01781"/>